<proteinExistence type="predicted"/>
<organism evidence="1 2">
    <name type="scientific">Petrolisthes cinctipes</name>
    <name type="common">Flat porcelain crab</name>
    <dbReference type="NCBI Taxonomy" id="88211"/>
    <lineage>
        <taxon>Eukaryota</taxon>
        <taxon>Metazoa</taxon>
        <taxon>Ecdysozoa</taxon>
        <taxon>Arthropoda</taxon>
        <taxon>Crustacea</taxon>
        <taxon>Multicrustacea</taxon>
        <taxon>Malacostraca</taxon>
        <taxon>Eumalacostraca</taxon>
        <taxon>Eucarida</taxon>
        <taxon>Decapoda</taxon>
        <taxon>Pleocyemata</taxon>
        <taxon>Anomura</taxon>
        <taxon>Galatheoidea</taxon>
        <taxon>Porcellanidae</taxon>
        <taxon>Petrolisthes</taxon>
    </lineage>
</organism>
<evidence type="ECO:0000313" key="1">
    <source>
        <dbReference type="EMBL" id="KAK3858033.1"/>
    </source>
</evidence>
<keyword evidence="2" id="KW-1185">Reference proteome</keyword>
<accession>A0AAE1BX22</accession>
<evidence type="ECO:0000313" key="2">
    <source>
        <dbReference type="Proteomes" id="UP001286313"/>
    </source>
</evidence>
<gene>
    <name evidence="1" type="ORF">Pcinc_035742</name>
</gene>
<dbReference type="EMBL" id="JAWQEG010005433">
    <property type="protein sequence ID" value="KAK3858033.1"/>
    <property type="molecule type" value="Genomic_DNA"/>
</dbReference>
<reference evidence="1" key="1">
    <citation type="submission" date="2023-10" db="EMBL/GenBank/DDBJ databases">
        <title>Genome assemblies of two species of porcelain crab, Petrolisthes cinctipes and Petrolisthes manimaculis (Anomura: Porcellanidae).</title>
        <authorList>
            <person name="Angst P."/>
        </authorList>
    </citation>
    <scope>NUCLEOTIDE SEQUENCE</scope>
    <source>
        <strain evidence="1">PB745_01</strain>
        <tissue evidence="1">Gill</tissue>
    </source>
</reference>
<comment type="caution">
    <text evidence="1">The sequence shown here is derived from an EMBL/GenBank/DDBJ whole genome shotgun (WGS) entry which is preliminary data.</text>
</comment>
<sequence>MLGTCETWDRSRDAVDGERRQKVMCAGSGVTNHESPKRGVRVRSDGVTGGAWYPIPDKQTPCLPPLPLTYHYPMMVR</sequence>
<protein>
    <submittedName>
        <fullName evidence="1">Uncharacterized protein</fullName>
    </submittedName>
</protein>
<name>A0AAE1BX22_PETCI</name>
<dbReference type="Proteomes" id="UP001286313">
    <property type="component" value="Unassembled WGS sequence"/>
</dbReference>
<dbReference type="AlphaFoldDB" id="A0AAE1BX22"/>